<evidence type="ECO:0000313" key="4">
    <source>
        <dbReference type="EMBL" id="GBG09741.1"/>
    </source>
</evidence>
<dbReference type="AlphaFoldDB" id="A0A2R5F1U2"/>
<keyword evidence="1" id="KW-0812">Transmembrane</keyword>
<keyword evidence="1" id="KW-0472">Membrane</keyword>
<dbReference type="PANTHER" id="PTHR40446">
    <property type="entry name" value="N-ACETYLGLUCOSAMINE-1-PHOSPHODIESTER ALPHA-N-ACETYLGLUCOSAMINIDASE"/>
    <property type="match status" value="1"/>
</dbReference>
<dbReference type="EMBL" id="BDQX01000252">
    <property type="protein sequence ID" value="GBG09741.1"/>
    <property type="molecule type" value="Genomic_DNA"/>
</dbReference>
<dbReference type="Pfam" id="PF07833">
    <property type="entry name" value="Cu_amine_oxidN1"/>
    <property type="match status" value="1"/>
</dbReference>
<evidence type="ECO:0000259" key="2">
    <source>
        <dbReference type="Pfam" id="PF07833"/>
    </source>
</evidence>
<dbReference type="Gene3D" id="3.30.457.10">
    <property type="entry name" value="Copper amine oxidase-like, N-terminal domain"/>
    <property type="match status" value="1"/>
</dbReference>
<dbReference type="SUPFAM" id="SSF55383">
    <property type="entry name" value="Copper amine oxidase, domain N"/>
    <property type="match status" value="1"/>
</dbReference>
<keyword evidence="5" id="KW-1185">Reference proteome</keyword>
<evidence type="ECO:0000256" key="1">
    <source>
        <dbReference type="SAM" id="Phobius"/>
    </source>
</evidence>
<organism evidence="4 5">
    <name type="scientific">Paenibacillus agaridevorans</name>
    <dbReference type="NCBI Taxonomy" id="171404"/>
    <lineage>
        <taxon>Bacteria</taxon>
        <taxon>Bacillati</taxon>
        <taxon>Bacillota</taxon>
        <taxon>Bacilli</taxon>
        <taxon>Bacillales</taxon>
        <taxon>Paenibacillaceae</taxon>
        <taxon>Paenibacillus</taxon>
    </lineage>
</organism>
<proteinExistence type="predicted"/>
<reference evidence="4 5" key="1">
    <citation type="submission" date="2017-08" db="EMBL/GenBank/DDBJ databases">
        <title>Substantial Increase in Enzyme Production by Combined Drug-Resistance Mutations in Paenibacillus agaridevorans.</title>
        <authorList>
            <person name="Tanaka Y."/>
            <person name="Funane K."/>
            <person name="Hosaka T."/>
            <person name="Shiwa Y."/>
            <person name="Fujita N."/>
            <person name="Miyazaki T."/>
            <person name="Yoshikawa H."/>
            <person name="Murakami K."/>
            <person name="Kasahara K."/>
            <person name="Inaoka T."/>
            <person name="Hiraga Y."/>
            <person name="Ochi K."/>
        </authorList>
    </citation>
    <scope>NUCLEOTIDE SEQUENCE [LARGE SCALE GENOMIC DNA]</scope>
    <source>
        <strain evidence="4 5">T-3040</strain>
    </source>
</reference>
<protein>
    <submittedName>
        <fullName evidence="4">Copper amine oxidase</fullName>
    </submittedName>
</protein>
<keyword evidence="1" id="KW-1133">Transmembrane helix</keyword>
<evidence type="ECO:0000259" key="3">
    <source>
        <dbReference type="Pfam" id="PF09992"/>
    </source>
</evidence>
<dbReference type="InterPro" id="IPR018711">
    <property type="entry name" value="NAGPA"/>
</dbReference>
<feature type="domain" description="Phosphodiester glycosidase" evidence="3">
    <location>
        <begin position="257"/>
        <end position="441"/>
    </location>
</feature>
<feature type="transmembrane region" description="Helical" evidence="1">
    <location>
        <begin position="25"/>
        <end position="47"/>
    </location>
</feature>
<dbReference type="InterPro" id="IPR012854">
    <property type="entry name" value="Cu_amine_oxidase-like_N"/>
</dbReference>
<name>A0A2R5F1U2_9BACL</name>
<dbReference type="InterPro" id="IPR036582">
    <property type="entry name" value="Mao_N_sf"/>
</dbReference>
<comment type="caution">
    <text evidence="4">The sequence shown here is derived from an EMBL/GenBank/DDBJ whole genome shotgun (WGS) entry which is preliminary data.</text>
</comment>
<dbReference type="PANTHER" id="PTHR40446:SF2">
    <property type="entry name" value="N-ACETYLGLUCOSAMINE-1-PHOSPHODIESTER ALPHA-N-ACETYLGLUCOSAMINIDASE"/>
    <property type="match status" value="1"/>
</dbReference>
<evidence type="ECO:0000313" key="5">
    <source>
        <dbReference type="Proteomes" id="UP000245202"/>
    </source>
</evidence>
<dbReference type="Pfam" id="PF09992">
    <property type="entry name" value="NAGPA"/>
    <property type="match status" value="1"/>
</dbReference>
<gene>
    <name evidence="4" type="ORF">PAT3040_04402</name>
</gene>
<sequence length="910" mass="96646">MGELQNIMGKLKQGKHGRMKRRGHLGTKVIIVAMSGILIAGPVASIAPEGLGQWLAPQVSAATASQLKLKSQSILTSGAKRLDYSFTTTRSNKSVKTDVHVIEVDLTNPYVSLDTISGKSGSVGQRNNILNMTKESGAIGGINGDVFIMSNSEGAPLGAQVQNGVLTSTPSRLSGMYAFSLTKDRQPVIDSYSFTGTVTASNGNTFNLEGINKSAYFGEMDGITYSHSNMIYIYTSAWGGAERPMNSATKPTEALVIDGIVTEISVETAIKTAIPENGYILRAGQGDAAKFIRENLKVGEAVTADYALRSKTKGVNVDPASFSMLIGGHTLLVDNGAASAFSRDIAGVSGNSYTSRSGIGYSKDGTKVYLITAEKSGSNTGLSLKELQQVMVQLGVYKGLNLDGGGSTTMTERPLGSTSVQLAHSTQESSQRAVSNGIGVFTNAPQGSLKGMMVRGSNVMLLGQNVTYGVSAYDTYYNPMSVDASAQTWTSSAAVGTFSGNVFTATKIGKTQLTVKSGDVTANYDVEVIGQEQIASMKINASAGMLSPGSTLQVPITVKLKNGSTYNLTGDSFVWEFVGFDGEYKNGAISVGELKKDATTGYAIARYDGYGTTVPFVKGEQASVIEDFETARYAITSQVTPPETTKGTVKIVTDLPEQKSGKALQIGYDFTQGTGTRASYAVLGSGLTLSGTPSSLTMDVYSDTSNNWVRAEIVDAAGKTHLLDVAKELNWTGWRNVKVDLSGVAFPAKLKRVYVVTLGQADVEKLPVGAIAIDNLTLRTATAVKEPARASIVMTAGSTKATVNGKALTLEAAPLIQQGSTYVPLRFVTEAMGAEVLYDDKTRRVTVLRGSQMLEMTIGKKDYTLNGVRYTSDVAPFTKNGRTLIPIRLFSEKLGFKVKYEDKLRQITID</sequence>
<feature type="domain" description="Copper amine oxidase-like N-terminal" evidence="2">
    <location>
        <begin position="802"/>
        <end position="909"/>
    </location>
</feature>
<dbReference type="Proteomes" id="UP000245202">
    <property type="component" value="Unassembled WGS sequence"/>
</dbReference>
<accession>A0A2R5F1U2</accession>